<evidence type="ECO:0000313" key="1">
    <source>
        <dbReference type="EMBL" id="KAJ8684804.1"/>
    </source>
</evidence>
<accession>A0ACC2PMI3</accession>
<protein>
    <submittedName>
        <fullName evidence="1">Uncharacterized protein</fullName>
    </submittedName>
</protein>
<gene>
    <name evidence="1" type="ORF">QAD02_020597</name>
</gene>
<comment type="caution">
    <text evidence="1">The sequence shown here is derived from an EMBL/GenBank/DDBJ whole genome shotgun (WGS) entry which is preliminary data.</text>
</comment>
<organism evidence="1 2">
    <name type="scientific">Eretmocerus hayati</name>
    <dbReference type="NCBI Taxonomy" id="131215"/>
    <lineage>
        <taxon>Eukaryota</taxon>
        <taxon>Metazoa</taxon>
        <taxon>Ecdysozoa</taxon>
        <taxon>Arthropoda</taxon>
        <taxon>Hexapoda</taxon>
        <taxon>Insecta</taxon>
        <taxon>Pterygota</taxon>
        <taxon>Neoptera</taxon>
        <taxon>Endopterygota</taxon>
        <taxon>Hymenoptera</taxon>
        <taxon>Apocrita</taxon>
        <taxon>Proctotrupomorpha</taxon>
        <taxon>Chalcidoidea</taxon>
        <taxon>Aphelinidae</taxon>
        <taxon>Aphelininae</taxon>
        <taxon>Eretmocerus</taxon>
    </lineage>
</organism>
<sequence>MSKIQCKVSPNRLCYVCGTLTFKGEIRDMTPSFMSLYHHYFKRDVRDQDKSYVPKGVCASCNTTLRAWSNGARKSMPFGSPIIWTRPSNHPEDCYFCNCLTEGYNRHNRKLIEYPDHTSSQRPRPHNSDSPIPPAPWIRREDDCEDRDSGSEHYMAKFTTQIILRDIQREKLPGNRDKTSSKSDPRNQPCRLPWETEETRS</sequence>
<keyword evidence="2" id="KW-1185">Reference proteome</keyword>
<name>A0ACC2PMI3_9HYME</name>
<dbReference type="EMBL" id="CM056741">
    <property type="protein sequence ID" value="KAJ8684804.1"/>
    <property type="molecule type" value="Genomic_DNA"/>
</dbReference>
<reference evidence="1" key="1">
    <citation type="submission" date="2023-04" db="EMBL/GenBank/DDBJ databases">
        <title>A chromosome-level genome assembly of the parasitoid wasp Eretmocerus hayati.</title>
        <authorList>
            <person name="Zhong Y."/>
            <person name="Liu S."/>
            <person name="Liu Y."/>
        </authorList>
    </citation>
    <scope>NUCLEOTIDE SEQUENCE</scope>
    <source>
        <strain evidence="1">ZJU_SS_LIU_2023</strain>
    </source>
</reference>
<dbReference type="Proteomes" id="UP001239111">
    <property type="component" value="Chromosome 1"/>
</dbReference>
<proteinExistence type="predicted"/>
<evidence type="ECO:0000313" key="2">
    <source>
        <dbReference type="Proteomes" id="UP001239111"/>
    </source>
</evidence>